<dbReference type="InterPro" id="IPR007534">
    <property type="entry name" value="LuxE"/>
</dbReference>
<dbReference type="RefSeq" id="WP_123897757.1">
    <property type="nucleotide sequence ID" value="NZ_RPFJ01000011.1"/>
</dbReference>
<dbReference type="OrthoDB" id="182577at2"/>
<comment type="caution">
    <text evidence="2">The sequence shown here is derived from an EMBL/GenBank/DDBJ whole genome shotgun (WGS) entry which is preliminary data.</text>
</comment>
<evidence type="ECO:0000313" key="3">
    <source>
        <dbReference type="Proteomes" id="UP000270856"/>
    </source>
</evidence>
<sequence length="324" mass="37001">MNKNEIFNIQNQEEFTSIALSIFKHQFKNNKVYRSFCSLLNIYYSDIKHIEEIPFLPIQFFKSHNILSTTDTVQQIFTSSGTTGSTTSKHQVTDISLYEKSYFKAFKHFYGNIEEYTILALLPSYLERKGSSLIYMVDDLIKKSKKPKSGFYLNNLSTLKDTLIELDNNGEKVLLIGVSFALLDLVETYTFNLKNTIIMETGGMKGRRKELVRNELHEILRYGFGVNYIHSEYGMTELLSQAYSKGNGIFNTPPWMKILIRDTENPLEILSNGKTGGINVIDLANVNSCSFIATQDLGKIYSDSSFEILGRFDHSDIRGCNLLI</sequence>
<dbReference type="AlphaFoldDB" id="A0A3N4NWH0"/>
<gene>
    <name evidence="2" type="ORF">EGM88_09185</name>
</gene>
<evidence type="ECO:0000313" key="2">
    <source>
        <dbReference type="EMBL" id="RPD96530.1"/>
    </source>
</evidence>
<dbReference type="Proteomes" id="UP000270856">
    <property type="component" value="Unassembled WGS sequence"/>
</dbReference>
<reference evidence="2 3" key="1">
    <citation type="submission" date="2018-11" db="EMBL/GenBank/DDBJ databases">
        <title>Aureibaculum marinum gen. nov., sp. nov., a member of the family Flavobacteriaceae isolated from the Bohai Sea.</title>
        <authorList>
            <person name="Ji X."/>
        </authorList>
    </citation>
    <scope>NUCLEOTIDE SEQUENCE [LARGE SCALE GENOMIC DNA]</scope>
    <source>
        <strain evidence="2 3">BH-SD17</strain>
    </source>
</reference>
<protein>
    <submittedName>
        <fullName evidence="2">Acyl transferase</fullName>
    </submittedName>
</protein>
<dbReference type="GO" id="GO:0047474">
    <property type="term" value="F:long-chain fatty acid--protein ligase activity"/>
    <property type="evidence" value="ECO:0007669"/>
    <property type="project" value="InterPro"/>
</dbReference>
<dbReference type="Pfam" id="PF04443">
    <property type="entry name" value="LuxE"/>
    <property type="match status" value="2"/>
</dbReference>
<dbReference type="Gene3D" id="3.40.50.12780">
    <property type="entry name" value="N-terminal domain of ligase-like"/>
    <property type="match status" value="1"/>
</dbReference>
<dbReference type="GO" id="GO:0008218">
    <property type="term" value="P:bioluminescence"/>
    <property type="evidence" value="ECO:0007669"/>
    <property type="project" value="InterPro"/>
</dbReference>
<proteinExistence type="predicted"/>
<organism evidence="2 3">
    <name type="scientific">Aureibaculum marinum</name>
    <dbReference type="NCBI Taxonomy" id="2487930"/>
    <lineage>
        <taxon>Bacteria</taxon>
        <taxon>Pseudomonadati</taxon>
        <taxon>Bacteroidota</taxon>
        <taxon>Flavobacteriia</taxon>
        <taxon>Flavobacteriales</taxon>
        <taxon>Flavobacteriaceae</taxon>
        <taxon>Aureibaculum</taxon>
    </lineage>
</organism>
<keyword evidence="2" id="KW-0808">Transferase</keyword>
<keyword evidence="3" id="KW-1185">Reference proteome</keyword>
<accession>A0A3N4NWH0</accession>
<dbReference type="EMBL" id="RPFJ01000011">
    <property type="protein sequence ID" value="RPD96530.1"/>
    <property type="molecule type" value="Genomic_DNA"/>
</dbReference>
<feature type="domain" description="Acyl-protein synthetase LuxE" evidence="1">
    <location>
        <begin position="165"/>
        <end position="322"/>
    </location>
</feature>
<dbReference type="GO" id="GO:0016740">
    <property type="term" value="F:transferase activity"/>
    <property type="evidence" value="ECO:0007669"/>
    <property type="project" value="UniProtKB-KW"/>
</dbReference>
<name>A0A3N4NWH0_9FLAO</name>
<evidence type="ECO:0000259" key="1">
    <source>
        <dbReference type="Pfam" id="PF04443"/>
    </source>
</evidence>
<feature type="domain" description="Acyl-protein synthetase LuxE" evidence="1">
    <location>
        <begin position="15"/>
        <end position="86"/>
    </location>
</feature>
<dbReference type="InterPro" id="IPR042099">
    <property type="entry name" value="ANL_N_sf"/>
</dbReference>